<feature type="signal peptide" evidence="2">
    <location>
        <begin position="1"/>
        <end position="24"/>
    </location>
</feature>
<name>A0A840SG73_9SPIR</name>
<dbReference type="EC" id="3.2.1.-" evidence="4"/>
<gene>
    <name evidence="5" type="ORF">DYE49_11000</name>
    <name evidence="4" type="ORF">HNP77_001527</name>
</gene>
<protein>
    <submittedName>
        <fullName evidence="5">Lytic transglycosylase domain-containing protein</fullName>
    </submittedName>
    <submittedName>
        <fullName evidence="4">Soluble lytic murein transglycosylase</fullName>
        <ecNumber evidence="4">3.2.1.-</ecNumber>
    </submittedName>
</protein>
<dbReference type="AlphaFoldDB" id="A0A840SG73"/>
<accession>A0A840SG73</accession>
<dbReference type="EMBL" id="CP031517">
    <property type="protein sequence ID" value="QOS40943.1"/>
    <property type="molecule type" value="Genomic_DNA"/>
</dbReference>
<dbReference type="CDD" id="cd13401">
    <property type="entry name" value="Slt70-like"/>
    <property type="match status" value="1"/>
</dbReference>
<dbReference type="GO" id="GO:0016798">
    <property type="term" value="F:hydrolase activity, acting on glycosyl bonds"/>
    <property type="evidence" value="ECO:0007669"/>
    <property type="project" value="UniProtKB-KW"/>
</dbReference>
<comment type="similarity">
    <text evidence="1">Belongs to the transglycosylase Slt family.</text>
</comment>
<dbReference type="EMBL" id="JACHFR010000002">
    <property type="protein sequence ID" value="MBB5219158.1"/>
    <property type="molecule type" value="Genomic_DNA"/>
</dbReference>
<dbReference type="InterPro" id="IPR023346">
    <property type="entry name" value="Lysozyme-like_dom_sf"/>
</dbReference>
<dbReference type="InterPro" id="IPR008258">
    <property type="entry name" value="Transglycosylase_SLT_dom_1"/>
</dbReference>
<dbReference type="Proteomes" id="UP000593591">
    <property type="component" value="Chromosome"/>
</dbReference>
<feature type="chain" id="PRO_5033643980" evidence="2">
    <location>
        <begin position="25"/>
        <end position="678"/>
    </location>
</feature>
<keyword evidence="2" id="KW-0732">Signal</keyword>
<dbReference type="Gene3D" id="1.10.530.10">
    <property type="match status" value="1"/>
</dbReference>
<dbReference type="KEGG" id="trc:DYE49_11000"/>
<evidence type="ECO:0000256" key="2">
    <source>
        <dbReference type="SAM" id="SignalP"/>
    </source>
</evidence>
<reference evidence="5 7" key="1">
    <citation type="submission" date="2018-08" db="EMBL/GenBank/DDBJ databases">
        <title>The first complete genome of Treponema rectale (CHPAT), a commensal spirochete of the bovine rectum.</title>
        <authorList>
            <person name="Staton G.J."/>
            <person name="Clegg S.R."/>
            <person name="Carter S.D."/>
            <person name="Radford A.D."/>
            <person name="Darby A."/>
            <person name="Hall N."/>
            <person name="Birtles R.J."/>
            <person name="Evans N.J."/>
        </authorList>
    </citation>
    <scope>NUCLEOTIDE SEQUENCE [LARGE SCALE GENOMIC DNA]</scope>
    <source>
        <strain evidence="5 7">CHPA</strain>
    </source>
</reference>
<keyword evidence="4" id="KW-0326">Glycosidase</keyword>
<dbReference type="PANTHER" id="PTHR37423:SF2">
    <property type="entry name" value="MEMBRANE-BOUND LYTIC MUREIN TRANSGLYCOSYLASE C"/>
    <property type="match status" value="1"/>
</dbReference>
<evidence type="ECO:0000313" key="7">
    <source>
        <dbReference type="Proteomes" id="UP000593591"/>
    </source>
</evidence>
<keyword evidence="6" id="KW-1185">Reference proteome</keyword>
<evidence type="ECO:0000313" key="5">
    <source>
        <dbReference type="EMBL" id="QOS40943.1"/>
    </source>
</evidence>
<dbReference type="PANTHER" id="PTHR37423">
    <property type="entry name" value="SOLUBLE LYTIC MUREIN TRANSGLYCOSYLASE-RELATED"/>
    <property type="match status" value="1"/>
</dbReference>
<dbReference type="SUPFAM" id="SSF53955">
    <property type="entry name" value="Lysozyme-like"/>
    <property type="match status" value="1"/>
</dbReference>
<reference evidence="4 6" key="2">
    <citation type="submission" date="2020-08" db="EMBL/GenBank/DDBJ databases">
        <title>Genomic Encyclopedia of Type Strains, Phase IV (KMG-IV): sequencing the most valuable type-strain genomes for metagenomic binning, comparative biology and taxonomic classification.</title>
        <authorList>
            <person name="Goeker M."/>
        </authorList>
    </citation>
    <scope>NUCLEOTIDE SEQUENCE [LARGE SCALE GENOMIC DNA]</scope>
    <source>
        <strain evidence="4 6">DSM 103679</strain>
    </source>
</reference>
<organism evidence="4 6">
    <name type="scientific">Treponema rectale</name>
    <dbReference type="NCBI Taxonomy" id="744512"/>
    <lineage>
        <taxon>Bacteria</taxon>
        <taxon>Pseudomonadati</taxon>
        <taxon>Spirochaetota</taxon>
        <taxon>Spirochaetia</taxon>
        <taxon>Spirochaetales</taxon>
        <taxon>Treponemataceae</taxon>
        <taxon>Treponema</taxon>
    </lineage>
</organism>
<proteinExistence type="inferred from homology"/>
<dbReference type="NCBIfam" id="NF047373">
    <property type="entry name" value="BB0259_flg_lyt"/>
    <property type="match status" value="1"/>
</dbReference>
<dbReference type="Pfam" id="PF01464">
    <property type="entry name" value="SLT"/>
    <property type="match status" value="1"/>
</dbReference>
<feature type="domain" description="Transglycosylase SLT" evidence="3">
    <location>
        <begin position="525"/>
        <end position="623"/>
    </location>
</feature>
<evidence type="ECO:0000313" key="4">
    <source>
        <dbReference type="EMBL" id="MBB5219158.1"/>
    </source>
</evidence>
<evidence type="ECO:0000259" key="3">
    <source>
        <dbReference type="Pfam" id="PF01464"/>
    </source>
</evidence>
<sequence length="678" mass="78553">MKLNVPVILFYSLLMCLPVSGCKASEGVLQQKYGADAAYFEGLRCLKNKNYSDACRYFTSAAQEGSPVIARRALKERAALEDVSARIKTYEEIYRRYKDKESRRELCEQYLKYRQPKKILDLTYGIKFEPEFSDDLYYRYEALSQCHEKIDGQSLYRWFVEFPFTERHKTFIEEHELEDEVLLFRKYVYERKYSRALNYVEKVMEGGTSPLLYSDIGKTLLYAAPDYRSAVKKLETAVIPLSDVDSCFYGWFYIGRLSSKTGDVNSAMAAFLQAMQFAQDKSKFDNALWYLLNESLKLPYTETINLIAVYAPHWHDSSYYDDFFETLSTNLLSKQLWKQYLEVTGIIDGFASQETCAKYFYVSGRLIEERYIPMSVAECKQQSEEYFKKAAGCRTNLYYLLLAGQKAGYSQKEMEEAVLDFGLKTSVKVNADAERLLEGYADYGFPEYIYDAWNKYSSEISMDCACKIALFLKQCGVNEERYCPQSLRIASRKMNYPEKKLTSQMLELAFPRNYSEEVTKCCEDFNQSEYLLYALIRSESFFDSSIQSHAGATGLTQLMDSTAGDVARKLKVKDYDLTDSSTNIRFGSFYLEELIHRIDESELRALFSYNAGITNVRKWIKTASILFGREDFSNDLFLEALPFAETREYGRKLVSAASLYGELYYGKTFAEVIRQIMN</sequence>
<keyword evidence="4" id="KW-0378">Hydrolase</keyword>
<dbReference type="Proteomes" id="UP000578697">
    <property type="component" value="Unassembled WGS sequence"/>
</dbReference>
<evidence type="ECO:0000313" key="6">
    <source>
        <dbReference type="Proteomes" id="UP000578697"/>
    </source>
</evidence>
<evidence type="ECO:0000256" key="1">
    <source>
        <dbReference type="ARBA" id="ARBA00007734"/>
    </source>
</evidence>